<organism evidence="7 8">
    <name type="scientific">Marinilabilia rubra</name>
    <dbReference type="NCBI Taxonomy" id="2162893"/>
    <lineage>
        <taxon>Bacteria</taxon>
        <taxon>Pseudomonadati</taxon>
        <taxon>Bacteroidota</taxon>
        <taxon>Bacteroidia</taxon>
        <taxon>Marinilabiliales</taxon>
        <taxon>Marinilabiliaceae</taxon>
        <taxon>Marinilabilia</taxon>
    </lineage>
</organism>
<comment type="pathway">
    <text evidence="1">Glycan metabolism; L-arabinan degradation.</text>
</comment>
<dbReference type="GO" id="GO:0004553">
    <property type="term" value="F:hydrolase activity, hydrolyzing O-glycosyl compounds"/>
    <property type="evidence" value="ECO:0007669"/>
    <property type="project" value="InterPro"/>
</dbReference>
<dbReference type="InterPro" id="IPR006710">
    <property type="entry name" value="Glyco_hydro_43"/>
</dbReference>
<keyword evidence="6" id="KW-0732">Signal</keyword>
<dbReference type="AlphaFoldDB" id="A0A2U2B640"/>
<dbReference type="Gene3D" id="2.115.10.20">
    <property type="entry name" value="Glycosyl hydrolase domain, family 43"/>
    <property type="match status" value="1"/>
</dbReference>
<dbReference type="EMBL" id="QEWP01000013">
    <property type="protein sequence ID" value="PWD98516.1"/>
    <property type="molecule type" value="Genomic_DNA"/>
</dbReference>
<dbReference type="Proteomes" id="UP000244956">
    <property type="component" value="Unassembled WGS sequence"/>
</dbReference>
<dbReference type="PANTHER" id="PTHR43301">
    <property type="entry name" value="ARABINAN ENDO-1,5-ALPHA-L-ARABINOSIDASE"/>
    <property type="match status" value="1"/>
</dbReference>
<evidence type="ECO:0008006" key="9">
    <source>
        <dbReference type="Google" id="ProtNLM"/>
    </source>
</evidence>
<keyword evidence="4 5" id="KW-0326">Glycosidase</keyword>
<dbReference type="OrthoDB" id="9759709at2"/>
<keyword evidence="3 5" id="KW-0378">Hydrolase</keyword>
<dbReference type="GO" id="GO:0005975">
    <property type="term" value="P:carbohydrate metabolic process"/>
    <property type="evidence" value="ECO:0007669"/>
    <property type="project" value="InterPro"/>
</dbReference>
<keyword evidence="8" id="KW-1185">Reference proteome</keyword>
<protein>
    <recommendedName>
        <fullName evidence="9">Glycosyl hydrolase family 43</fullName>
    </recommendedName>
</protein>
<dbReference type="Pfam" id="PF04616">
    <property type="entry name" value="Glyco_hydro_43"/>
    <property type="match status" value="1"/>
</dbReference>
<reference evidence="7 8" key="1">
    <citation type="submission" date="2018-05" db="EMBL/GenBank/DDBJ databases">
        <title>Marinilabilia rubrum sp. nov., isolated from saltern sediment.</title>
        <authorList>
            <person name="Zhang R."/>
        </authorList>
    </citation>
    <scope>NUCLEOTIDE SEQUENCE [LARGE SCALE GENOMIC DNA]</scope>
    <source>
        <strain evidence="7 8">WTE16</strain>
    </source>
</reference>
<name>A0A2U2B640_9BACT</name>
<dbReference type="InterPro" id="IPR023296">
    <property type="entry name" value="Glyco_hydro_beta-prop_sf"/>
</dbReference>
<evidence type="ECO:0000256" key="3">
    <source>
        <dbReference type="ARBA" id="ARBA00022801"/>
    </source>
</evidence>
<feature type="chain" id="PRO_5015594919" description="Glycosyl hydrolase family 43" evidence="6">
    <location>
        <begin position="21"/>
        <end position="358"/>
    </location>
</feature>
<accession>A0A2U2B640</accession>
<evidence type="ECO:0000313" key="7">
    <source>
        <dbReference type="EMBL" id="PWD98516.1"/>
    </source>
</evidence>
<evidence type="ECO:0000256" key="5">
    <source>
        <dbReference type="RuleBase" id="RU361187"/>
    </source>
</evidence>
<dbReference type="SUPFAM" id="SSF75005">
    <property type="entry name" value="Arabinanase/levansucrase/invertase"/>
    <property type="match status" value="1"/>
</dbReference>
<evidence type="ECO:0000313" key="8">
    <source>
        <dbReference type="Proteomes" id="UP000244956"/>
    </source>
</evidence>
<proteinExistence type="inferred from homology"/>
<sequence length="358" mass="40971">MRKFHVVCAIFMVFFQNISAQEVCPVPLYTDPNFKGAADAEVIYSQENNEWMFFYTSRRSVCKGGPLPALAIGVAASKDFINWEHRGYIKVDGIGGEPTGPDIMWAPGIVRDRDTFHMFLTFKKGDGGGSRWGIPESIILHLTTTPDNLIDGWTTRGIMHVPFSSIDASIVKHKDTWNIFHRDITPGKKGVNTYRVTTDDLDSKCNTWNYLGAVPGDPNDKSVHGFNYQEAQYVFFWKGYYWLLTDPTASFLTAYRAKDLEEWEYVGPLFEEKNGHHKTQKGWPRHPSVAVMGDRAFLFYFNQPYRKIDNHPESETCFVQVAELKYEDGKIWFDRNAKVIPPENLKPVDGNWGFIGKQ</sequence>
<evidence type="ECO:0000256" key="2">
    <source>
        <dbReference type="ARBA" id="ARBA00009865"/>
    </source>
</evidence>
<dbReference type="RefSeq" id="WP_109265269.1">
    <property type="nucleotide sequence ID" value="NZ_QEWP01000013.1"/>
</dbReference>
<comment type="similarity">
    <text evidence="2 5">Belongs to the glycosyl hydrolase 43 family.</text>
</comment>
<feature type="signal peptide" evidence="6">
    <location>
        <begin position="1"/>
        <end position="20"/>
    </location>
</feature>
<comment type="caution">
    <text evidence="7">The sequence shown here is derived from an EMBL/GenBank/DDBJ whole genome shotgun (WGS) entry which is preliminary data.</text>
</comment>
<dbReference type="InterPro" id="IPR050727">
    <property type="entry name" value="GH43_arabinanases"/>
</dbReference>
<dbReference type="PANTHER" id="PTHR43301:SF3">
    <property type="entry name" value="ARABINAN ENDO-1,5-ALPHA-L-ARABINOSIDASE A-RELATED"/>
    <property type="match status" value="1"/>
</dbReference>
<evidence type="ECO:0000256" key="6">
    <source>
        <dbReference type="SAM" id="SignalP"/>
    </source>
</evidence>
<evidence type="ECO:0000256" key="1">
    <source>
        <dbReference type="ARBA" id="ARBA00004834"/>
    </source>
</evidence>
<gene>
    <name evidence="7" type="ORF">DDZ16_14855</name>
</gene>
<evidence type="ECO:0000256" key="4">
    <source>
        <dbReference type="ARBA" id="ARBA00023295"/>
    </source>
</evidence>